<evidence type="ECO:0000313" key="4">
    <source>
        <dbReference type="Proteomes" id="UP001232445"/>
    </source>
</evidence>
<dbReference type="InterPro" id="IPR011973">
    <property type="entry name" value="PaaD"/>
</dbReference>
<dbReference type="RefSeq" id="WP_307334135.1">
    <property type="nucleotide sequence ID" value="NZ_JAUSUQ010000001.1"/>
</dbReference>
<evidence type="ECO:0000259" key="2">
    <source>
        <dbReference type="Pfam" id="PF03061"/>
    </source>
</evidence>
<dbReference type="NCBIfam" id="TIGR00369">
    <property type="entry name" value="unchar_dom_1"/>
    <property type="match status" value="1"/>
</dbReference>
<keyword evidence="4" id="KW-1185">Reference proteome</keyword>
<dbReference type="InterPro" id="IPR003736">
    <property type="entry name" value="PAAI_dom"/>
</dbReference>
<reference evidence="3 4" key="1">
    <citation type="submission" date="2023-07" db="EMBL/GenBank/DDBJ databases">
        <title>Genomic Encyclopedia of Type Strains, Phase IV (KMG-IV): sequencing the most valuable type-strain genomes for metagenomic binning, comparative biology and taxonomic classification.</title>
        <authorList>
            <person name="Goeker M."/>
        </authorList>
    </citation>
    <scope>NUCLEOTIDE SEQUENCE [LARGE SCALE GENOMIC DNA]</scope>
    <source>
        <strain evidence="3 4">DSM 17740</strain>
    </source>
</reference>
<proteinExistence type="predicted"/>
<dbReference type="Pfam" id="PF03061">
    <property type="entry name" value="4HBT"/>
    <property type="match status" value="1"/>
</dbReference>
<dbReference type="SUPFAM" id="SSF54637">
    <property type="entry name" value="Thioesterase/thiol ester dehydrase-isomerase"/>
    <property type="match status" value="1"/>
</dbReference>
<evidence type="ECO:0000256" key="1">
    <source>
        <dbReference type="ARBA" id="ARBA00022801"/>
    </source>
</evidence>
<dbReference type="EC" id="3.1.2.-" evidence="3"/>
<dbReference type="InterPro" id="IPR029069">
    <property type="entry name" value="HotDog_dom_sf"/>
</dbReference>
<keyword evidence="1 3" id="KW-0378">Hydrolase</keyword>
<dbReference type="CDD" id="cd03443">
    <property type="entry name" value="PaaI_thioesterase"/>
    <property type="match status" value="1"/>
</dbReference>
<feature type="domain" description="Thioesterase" evidence="2">
    <location>
        <begin position="44"/>
        <end position="117"/>
    </location>
</feature>
<accession>A0ABU0CMC6</accession>
<evidence type="ECO:0000313" key="3">
    <source>
        <dbReference type="EMBL" id="MDQ0337248.1"/>
    </source>
</evidence>
<dbReference type="InterPro" id="IPR006683">
    <property type="entry name" value="Thioestr_dom"/>
</dbReference>
<dbReference type="PANTHER" id="PTHR42856">
    <property type="entry name" value="ACYL-COENZYME A THIOESTERASE PAAI"/>
    <property type="match status" value="1"/>
</dbReference>
<dbReference type="Proteomes" id="UP001232445">
    <property type="component" value="Unassembled WGS sequence"/>
</dbReference>
<dbReference type="Gene3D" id="3.10.129.10">
    <property type="entry name" value="Hotdog Thioesterase"/>
    <property type="match status" value="1"/>
</dbReference>
<gene>
    <name evidence="3" type="ORF">J2S00_000018</name>
</gene>
<dbReference type="GO" id="GO:0016787">
    <property type="term" value="F:hydrolase activity"/>
    <property type="evidence" value="ECO:0007669"/>
    <property type="project" value="UniProtKB-KW"/>
</dbReference>
<comment type="caution">
    <text evidence="3">The sequence shown here is derived from an EMBL/GenBank/DDBJ whole genome shotgun (WGS) entry which is preliminary data.</text>
</comment>
<dbReference type="NCBIfam" id="TIGR02286">
    <property type="entry name" value="PaaD"/>
    <property type="match status" value="1"/>
</dbReference>
<dbReference type="PANTHER" id="PTHR42856:SF1">
    <property type="entry name" value="ACYL-COENZYME A THIOESTERASE PAAI"/>
    <property type="match status" value="1"/>
</dbReference>
<organism evidence="3 4">
    <name type="scientific">Caldalkalibacillus uzonensis</name>
    <dbReference type="NCBI Taxonomy" id="353224"/>
    <lineage>
        <taxon>Bacteria</taxon>
        <taxon>Bacillati</taxon>
        <taxon>Bacillota</taxon>
        <taxon>Bacilli</taxon>
        <taxon>Bacillales</taxon>
        <taxon>Bacillaceae</taxon>
        <taxon>Caldalkalibacillus</taxon>
    </lineage>
</organism>
<sequence>MNKTLKPLFEQDPYARYLGIELVSLEKGVAQTRVTVTEQHLNFNGACHGGLIFSLADYAFAAASNSHGQVAVGINVHMSYLAPGQIGQTLTCTATEIKKTPRLAVYEMTVTNEENDIVARMEGMVYRKKEVHEVQHGLF</sequence>
<protein>
    <submittedName>
        <fullName evidence="3">Acyl-CoA thioesterase</fullName>
        <ecNumber evidence="3">3.1.2.-</ecNumber>
    </submittedName>
</protein>
<name>A0ABU0CMC6_9BACI</name>
<dbReference type="InterPro" id="IPR052723">
    <property type="entry name" value="Acyl-CoA_thioesterase_PaaI"/>
</dbReference>
<dbReference type="EMBL" id="JAUSUQ010000001">
    <property type="protein sequence ID" value="MDQ0337248.1"/>
    <property type="molecule type" value="Genomic_DNA"/>
</dbReference>